<dbReference type="RefSeq" id="WP_072908833.1">
    <property type="nucleotide sequence ID" value="NZ_FQZT01000007.1"/>
</dbReference>
<evidence type="ECO:0000313" key="2">
    <source>
        <dbReference type="Proteomes" id="UP000184171"/>
    </source>
</evidence>
<dbReference type="EMBL" id="FQZT01000007">
    <property type="protein sequence ID" value="SHJ38380.1"/>
    <property type="molecule type" value="Genomic_DNA"/>
</dbReference>
<dbReference type="OrthoDB" id="9875108at2"/>
<name>A0A1M6IVB5_MALRU</name>
<evidence type="ECO:0000313" key="1">
    <source>
        <dbReference type="EMBL" id="SHJ38380.1"/>
    </source>
</evidence>
<sequence>MAKVIPFPESRKQAGKIVDQIIAERMPHKPPEILRCLKIEMTDLIRKYFSDQEMTLSLVLPNDLTEEQFRIIEHGIQETIGDHNKRMSQRSNQLFFDLCMSRMMICELRYELQQQN</sequence>
<accession>A0A1M6IVB5</accession>
<proteinExistence type="predicted"/>
<organism evidence="1 2">
    <name type="scientific">Malonomonas rubra DSM 5091</name>
    <dbReference type="NCBI Taxonomy" id="1122189"/>
    <lineage>
        <taxon>Bacteria</taxon>
        <taxon>Pseudomonadati</taxon>
        <taxon>Thermodesulfobacteriota</taxon>
        <taxon>Desulfuromonadia</taxon>
        <taxon>Desulfuromonadales</taxon>
        <taxon>Geopsychrobacteraceae</taxon>
        <taxon>Malonomonas</taxon>
    </lineage>
</organism>
<reference evidence="1 2" key="1">
    <citation type="submission" date="2016-11" db="EMBL/GenBank/DDBJ databases">
        <authorList>
            <person name="Jaros S."/>
            <person name="Januszkiewicz K."/>
            <person name="Wedrychowicz H."/>
        </authorList>
    </citation>
    <scope>NUCLEOTIDE SEQUENCE [LARGE SCALE GENOMIC DNA]</scope>
    <source>
        <strain evidence="1 2">DSM 5091</strain>
    </source>
</reference>
<dbReference type="AlphaFoldDB" id="A0A1M6IVB5"/>
<dbReference type="Proteomes" id="UP000184171">
    <property type="component" value="Unassembled WGS sequence"/>
</dbReference>
<keyword evidence="2" id="KW-1185">Reference proteome</keyword>
<gene>
    <name evidence="1" type="ORF">SAMN02745165_02258</name>
</gene>
<dbReference type="STRING" id="1122189.SAMN02745165_02258"/>
<protein>
    <submittedName>
        <fullName evidence="1">Uncharacterized protein</fullName>
    </submittedName>
</protein>